<evidence type="ECO:0000313" key="1">
    <source>
        <dbReference type="EMBL" id="MBF1165757.1"/>
    </source>
</evidence>
<dbReference type="InterPro" id="IPR045809">
    <property type="entry name" value="MobI"/>
</dbReference>
<dbReference type="AlphaFoldDB" id="A0A930BTW6"/>
<sequence>MENLTSDTTPHDEAQRILEARIDALFHTAYAIVERHWQFVRRMESRSSHWEDKSSLQLRCEKVGNSIRADWCGIRWHGSKAMGNRGATRVYIAKPKGAHGYALSKIMAFAKEWEKPMIEETEARLAAIRREAGLLVKAIAAIRIAKRAVAQLEAAQP</sequence>
<comment type="caution">
    <text evidence="1">The sequence shown here is derived from an EMBL/GenBank/DDBJ whole genome shotgun (WGS) entry which is preliminary data.</text>
</comment>
<dbReference type="Proteomes" id="UP000718593">
    <property type="component" value="Unassembled WGS sequence"/>
</dbReference>
<reference evidence="1" key="1">
    <citation type="submission" date="2020-04" db="EMBL/GenBank/DDBJ databases">
        <title>Deep metagenomics examines the oral microbiome during advanced dental caries in children, revealing novel taxa and co-occurrences with host molecules.</title>
        <authorList>
            <person name="Baker J.L."/>
            <person name="Morton J.T."/>
            <person name="Dinis M."/>
            <person name="Alvarez R."/>
            <person name="Tran N.C."/>
            <person name="Knight R."/>
            <person name="Edlund A."/>
        </authorList>
    </citation>
    <scope>NUCLEOTIDE SEQUENCE</scope>
    <source>
        <strain evidence="1">JCVI_32_bin.24</strain>
    </source>
</reference>
<organism evidence="1 2">
    <name type="scientific">Dechloromonas agitata</name>
    <dbReference type="NCBI Taxonomy" id="73030"/>
    <lineage>
        <taxon>Bacteria</taxon>
        <taxon>Pseudomonadati</taxon>
        <taxon>Pseudomonadota</taxon>
        <taxon>Betaproteobacteria</taxon>
        <taxon>Rhodocyclales</taxon>
        <taxon>Azonexaceae</taxon>
        <taxon>Dechloromonas</taxon>
    </lineage>
</organism>
<accession>A0A930BTW6</accession>
<dbReference type="Pfam" id="PF19456">
    <property type="entry name" value="MobI"/>
    <property type="match status" value="1"/>
</dbReference>
<evidence type="ECO:0000313" key="2">
    <source>
        <dbReference type="Proteomes" id="UP000718593"/>
    </source>
</evidence>
<proteinExistence type="predicted"/>
<gene>
    <name evidence="1" type="ORF">HXL68_12060</name>
</gene>
<name>A0A930BTW6_9RHOO</name>
<protein>
    <submittedName>
        <fullName evidence="1">Uncharacterized protein</fullName>
    </submittedName>
</protein>
<dbReference type="EMBL" id="JABZMI010000270">
    <property type="protein sequence ID" value="MBF1165757.1"/>
    <property type="molecule type" value="Genomic_DNA"/>
</dbReference>